<gene>
    <name evidence="2" type="ORF">ACHAWO_007616</name>
</gene>
<protein>
    <submittedName>
        <fullName evidence="2">Uncharacterized protein</fullName>
    </submittedName>
</protein>
<evidence type="ECO:0000313" key="3">
    <source>
        <dbReference type="Proteomes" id="UP001530400"/>
    </source>
</evidence>
<proteinExistence type="predicted"/>
<evidence type="ECO:0000313" key="2">
    <source>
        <dbReference type="EMBL" id="KAL3774467.1"/>
    </source>
</evidence>
<keyword evidence="3" id="KW-1185">Reference proteome</keyword>
<accession>A0ABD3NET0</accession>
<reference evidence="2 3" key="1">
    <citation type="submission" date="2024-10" db="EMBL/GenBank/DDBJ databases">
        <title>Updated reference genomes for cyclostephanoid diatoms.</title>
        <authorList>
            <person name="Roberts W.R."/>
            <person name="Alverson A.J."/>
        </authorList>
    </citation>
    <scope>NUCLEOTIDE SEQUENCE [LARGE SCALE GENOMIC DNA]</scope>
    <source>
        <strain evidence="2 3">AJA010-31</strain>
    </source>
</reference>
<sequence>MAFSTLALSALTALDEANAASSKKMHLSSPEHANDGSLMKNFKSLRSTDTAITTSTSSDELYAADISESSSYATTEVPKRHRYERSLTDHAYNIFLDFLESPRWDKSENSRIPAHVITDQDQVSNEELGFLESPTRSSTNITMKAFGDGTGDEVIVPCIRRTHLRHQVPMMDTAPMKMAKNNSCHDLMALTALAALLGTNIQPNNLKENTSNGIKNLWSDDTADDEIISLPDL</sequence>
<dbReference type="EMBL" id="JALLPJ020001192">
    <property type="protein sequence ID" value="KAL3774467.1"/>
    <property type="molecule type" value="Genomic_DNA"/>
</dbReference>
<evidence type="ECO:0000256" key="1">
    <source>
        <dbReference type="SAM" id="SignalP"/>
    </source>
</evidence>
<feature type="chain" id="PRO_5044820802" evidence="1">
    <location>
        <begin position="20"/>
        <end position="233"/>
    </location>
</feature>
<dbReference type="AlphaFoldDB" id="A0ABD3NET0"/>
<organism evidence="2 3">
    <name type="scientific">Cyclotella atomus</name>
    <dbReference type="NCBI Taxonomy" id="382360"/>
    <lineage>
        <taxon>Eukaryota</taxon>
        <taxon>Sar</taxon>
        <taxon>Stramenopiles</taxon>
        <taxon>Ochrophyta</taxon>
        <taxon>Bacillariophyta</taxon>
        <taxon>Coscinodiscophyceae</taxon>
        <taxon>Thalassiosirophycidae</taxon>
        <taxon>Stephanodiscales</taxon>
        <taxon>Stephanodiscaceae</taxon>
        <taxon>Cyclotella</taxon>
    </lineage>
</organism>
<name>A0ABD3NET0_9STRA</name>
<dbReference type="Proteomes" id="UP001530400">
    <property type="component" value="Unassembled WGS sequence"/>
</dbReference>
<feature type="signal peptide" evidence="1">
    <location>
        <begin position="1"/>
        <end position="19"/>
    </location>
</feature>
<comment type="caution">
    <text evidence="2">The sequence shown here is derived from an EMBL/GenBank/DDBJ whole genome shotgun (WGS) entry which is preliminary data.</text>
</comment>
<keyword evidence="1" id="KW-0732">Signal</keyword>